<evidence type="ECO:0000256" key="1">
    <source>
        <dbReference type="ARBA" id="ARBA00022603"/>
    </source>
</evidence>
<dbReference type="PANTHER" id="PTHR43397:SF1">
    <property type="entry name" value="ERGOTHIONEINE BIOSYNTHESIS PROTEIN 1"/>
    <property type="match status" value="1"/>
</dbReference>
<reference evidence="4 5" key="1">
    <citation type="submission" date="2012-05" db="EMBL/GenBank/DDBJ databases">
        <title>Finished chromosome of genome of Oscillatoria sp. PCC 7112.</title>
        <authorList>
            <consortium name="US DOE Joint Genome Institute"/>
            <person name="Gugger M."/>
            <person name="Coursin T."/>
            <person name="Rippka R."/>
            <person name="Tandeau De Marsac N."/>
            <person name="Huntemann M."/>
            <person name="Wei C.-L."/>
            <person name="Han J."/>
            <person name="Detter J.C."/>
            <person name="Han C."/>
            <person name="Tapia R."/>
            <person name="Davenport K."/>
            <person name="Daligault H."/>
            <person name="Erkkila T."/>
            <person name="Gu W."/>
            <person name="Munk A.C.C."/>
            <person name="Teshima H."/>
            <person name="Xu Y."/>
            <person name="Chain P."/>
            <person name="Chen A."/>
            <person name="Krypides N."/>
            <person name="Mavromatis K."/>
            <person name="Markowitz V."/>
            <person name="Szeto E."/>
            <person name="Ivanova N."/>
            <person name="Mikhailova N."/>
            <person name="Ovchinnikova G."/>
            <person name="Pagani I."/>
            <person name="Pati A."/>
            <person name="Goodwin L."/>
            <person name="Peters L."/>
            <person name="Pitluck S."/>
            <person name="Woyke T."/>
            <person name="Kerfeld C."/>
        </authorList>
    </citation>
    <scope>NUCLEOTIDE SEQUENCE [LARGE SCALE GENOMIC DNA]</scope>
    <source>
        <strain evidence="4 5">PCC 7112</strain>
    </source>
</reference>
<dbReference type="InterPro" id="IPR035094">
    <property type="entry name" value="EgtD"/>
</dbReference>
<feature type="domain" description="Histidine-specific methyltransferase SAM-dependent" evidence="3">
    <location>
        <begin position="57"/>
        <end position="359"/>
    </location>
</feature>
<dbReference type="GO" id="GO:0008168">
    <property type="term" value="F:methyltransferase activity"/>
    <property type="evidence" value="ECO:0007669"/>
    <property type="project" value="UniProtKB-KW"/>
</dbReference>
<evidence type="ECO:0000313" key="5">
    <source>
        <dbReference type="Proteomes" id="UP000010478"/>
    </source>
</evidence>
<name>K9VPK6_9CYAN</name>
<dbReference type="Gene3D" id="3.40.50.150">
    <property type="entry name" value="Vaccinia Virus protein VP39"/>
    <property type="match status" value="1"/>
</dbReference>
<sequence length="368" mass="40963">MATRLRAIPICASKNYSMKSPRLSDTTNSASTKENRLHLERLVSAAALTPAEINAGSDAVRGLTQTPKSLPPKYFYDDRGSKLFELICQLPEYYLTRTETAILQGCAGAIANLTGPCEIVELGSGSSTKTRILLDAYSQLEYPLHYLPIDISPTILETSACQLLADYPSLQIHGLVSTYELALAKIAPSPLPTRMICFLGSTLGNLNDRECDLFFSQIVGALQPGEYFLLGIDLDKSKDILEPAYDDSQGVTAAFNLNMLRHLNRKYEGNFDLAQFEHWAFYNQEECQIEMHLKSKKAQTVQLRSLNLTVEFAAGETIRSEISRKFNLNTVKKELSQRGLMPVQVWTDPNQWFGLMLCQMSVVNSAGE</sequence>
<dbReference type="SUPFAM" id="SSF53335">
    <property type="entry name" value="S-adenosyl-L-methionine-dependent methyltransferases"/>
    <property type="match status" value="1"/>
</dbReference>
<dbReference type="KEGG" id="oni:Osc7112_5661"/>
<dbReference type="eggNOG" id="COG4301">
    <property type="taxonomic scope" value="Bacteria"/>
</dbReference>
<evidence type="ECO:0000313" key="4">
    <source>
        <dbReference type="EMBL" id="AFZ09876.1"/>
    </source>
</evidence>
<evidence type="ECO:0000256" key="2">
    <source>
        <dbReference type="ARBA" id="ARBA00022679"/>
    </source>
</evidence>
<keyword evidence="1 4" id="KW-0489">Methyltransferase</keyword>
<proteinExistence type="predicted"/>
<dbReference type="STRING" id="179408.Osc7112_5661"/>
<keyword evidence="2 4" id="KW-0808">Transferase</keyword>
<dbReference type="GO" id="GO:0032259">
    <property type="term" value="P:methylation"/>
    <property type="evidence" value="ECO:0007669"/>
    <property type="project" value="UniProtKB-KW"/>
</dbReference>
<dbReference type="InterPro" id="IPR019257">
    <property type="entry name" value="MeTrfase_dom"/>
</dbReference>
<dbReference type="Proteomes" id="UP000010478">
    <property type="component" value="Chromosome"/>
</dbReference>
<gene>
    <name evidence="4" type="ORF">Osc7112_5661</name>
</gene>
<dbReference type="AlphaFoldDB" id="K9VPK6"/>
<dbReference type="PATRIC" id="fig|179408.3.peg.7066"/>
<dbReference type="InterPro" id="IPR051128">
    <property type="entry name" value="EgtD_Methyltrsf_superfamily"/>
</dbReference>
<dbReference type="PIRSF" id="PIRSF018005">
    <property type="entry name" value="UCP018005"/>
    <property type="match status" value="1"/>
</dbReference>
<dbReference type="NCBIfam" id="TIGR03438">
    <property type="entry name" value="egtD_ergothio"/>
    <property type="match status" value="1"/>
</dbReference>
<dbReference type="InterPro" id="IPR029063">
    <property type="entry name" value="SAM-dependent_MTases_sf"/>
</dbReference>
<dbReference type="HOGENOM" id="CLU_049766_1_0_3"/>
<dbReference type="PANTHER" id="PTHR43397">
    <property type="entry name" value="ERGOTHIONEINE BIOSYNTHESIS PROTEIN 1"/>
    <property type="match status" value="1"/>
</dbReference>
<keyword evidence="5" id="KW-1185">Reference proteome</keyword>
<dbReference type="EMBL" id="CP003614">
    <property type="protein sequence ID" value="AFZ09876.1"/>
    <property type="molecule type" value="Genomic_DNA"/>
</dbReference>
<accession>K9VPK6</accession>
<evidence type="ECO:0000259" key="3">
    <source>
        <dbReference type="Pfam" id="PF10017"/>
    </source>
</evidence>
<dbReference type="InterPro" id="IPR017804">
    <property type="entry name" value="MeTrfase_EgtD-like"/>
</dbReference>
<protein>
    <submittedName>
        <fullName evidence="4">Methyltransferase</fullName>
    </submittedName>
</protein>
<organism evidence="4 5">
    <name type="scientific">Phormidium nigroviride PCC 7112</name>
    <dbReference type="NCBI Taxonomy" id="179408"/>
    <lineage>
        <taxon>Bacteria</taxon>
        <taxon>Bacillati</taxon>
        <taxon>Cyanobacteriota</taxon>
        <taxon>Cyanophyceae</taxon>
        <taxon>Oscillatoriophycideae</taxon>
        <taxon>Oscillatoriales</taxon>
        <taxon>Oscillatoriaceae</taxon>
        <taxon>Phormidium</taxon>
    </lineage>
</organism>
<dbReference type="Pfam" id="PF10017">
    <property type="entry name" value="Methyltransf_33"/>
    <property type="match status" value="1"/>
</dbReference>